<sequence length="178" mass="19773">MSFSKTLANRSIMLIMLVIGYEMLMSGLSKVFGGFVTGFHHELSTSITDAFGFYHPILKGIVLPNSVLFATGATLTELFVGISFILIPILGSRSFSSGLAKWGLVTSVIAAFYNLNLFLYSGDPFFVNPSAPYEESVSIDLLLALMELVLFYHFYQAIRWIKEETNNEEPKIVHSAIQ</sequence>
<evidence type="ECO:0000256" key="1">
    <source>
        <dbReference type="SAM" id="Phobius"/>
    </source>
</evidence>
<proteinExistence type="predicted"/>
<dbReference type="AlphaFoldDB" id="V6IUB1"/>
<name>V6IUB1_9BACL</name>
<dbReference type="EMBL" id="AWTC01000020">
    <property type="protein sequence ID" value="EST10643.1"/>
    <property type="molecule type" value="Genomic_DNA"/>
</dbReference>
<evidence type="ECO:0000313" key="2">
    <source>
        <dbReference type="EMBL" id="EST10643.1"/>
    </source>
</evidence>
<dbReference type="OrthoDB" id="2376755at2"/>
<protein>
    <recommendedName>
        <fullName evidence="4">DoxX family protein</fullName>
    </recommendedName>
</protein>
<feature type="transmembrane region" description="Helical" evidence="1">
    <location>
        <begin position="12"/>
        <end position="36"/>
    </location>
</feature>
<keyword evidence="1" id="KW-0472">Membrane</keyword>
<reference evidence="2 3" key="1">
    <citation type="journal article" date="2013" name="Genome Announc.">
        <title>Genome Sequence of Sporolactobacillus laevolacticus DSM442, an Efficient Polymer-Grade D-Lactate Producer from Agricultural Waste Cottonseed as a Nitrogen Source.</title>
        <authorList>
            <person name="Wang H."/>
            <person name="Wang L."/>
            <person name="Ju J."/>
            <person name="Yu B."/>
            <person name="Ma Y."/>
        </authorList>
    </citation>
    <scope>NUCLEOTIDE SEQUENCE [LARGE SCALE GENOMIC DNA]</scope>
    <source>
        <strain evidence="2 3">DSM 442</strain>
    </source>
</reference>
<feature type="transmembrane region" description="Helical" evidence="1">
    <location>
        <begin position="137"/>
        <end position="155"/>
    </location>
</feature>
<dbReference type="Proteomes" id="UP000018296">
    <property type="component" value="Unassembled WGS sequence"/>
</dbReference>
<evidence type="ECO:0008006" key="4">
    <source>
        <dbReference type="Google" id="ProtNLM"/>
    </source>
</evidence>
<organism evidence="2 3">
    <name type="scientific">Sporolactobacillus laevolacticus DSM 442</name>
    <dbReference type="NCBI Taxonomy" id="1395513"/>
    <lineage>
        <taxon>Bacteria</taxon>
        <taxon>Bacillati</taxon>
        <taxon>Bacillota</taxon>
        <taxon>Bacilli</taxon>
        <taxon>Bacillales</taxon>
        <taxon>Sporolactobacillaceae</taxon>
        <taxon>Sporolactobacillus</taxon>
    </lineage>
</organism>
<comment type="caution">
    <text evidence="2">The sequence shown here is derived from an EMBL/GenBank/DDBJ whole genome shotgun (WGS) entry which is preliminary data.</text>
</comment>
<accession>V6IUB1</accession>
<evidence type="ECO:0000313" key="3">
    <source>
        <dbReference type="Proteomes" id="UP000018296"/>
    </source>
</evidence>
<gene>
    <name evidence="2" type="ORF">P343_16015</name>
</gene>
<feature type="transmembrane region" description="Helical" evidence="1">
    <location>
        <begin position="102"/>
        <end position="122"/>
    </location>
</feature>
<keyword evidence="3" id="KW-1185">Reference proteome</keyword>
<feature type="transmembrane region" description="Helical" evidence="1">
    <location>
        <begin position="67"/>
        <end position="90"/>
    </location>
</feature>
<dbReference type="eggNOG" id="ENOG502ZKBS">
    <property type="taxonomic scope" value="Bacteria"/>
</dbReference>
<keyword evidence="1" id="KW-0812">Transmembrane</keyword>
<dbReference type="RefSeq" id="WP_023511416.1">
    <property type="nucleotide sequence ID" value="NZ_AWTC01000020.1"/>
</dbReference>
<keyword evidence="1" id="KW-1133">Transmembrane helix</keyword>